<accession>A0AAW5K6S2</accession>
<dbReference type="SUPFAM" id="SSF54665">
    <property type="entry name" value="CO dehydrogenase molybdoprotein N-domain-like"/>
    <property type="match status" value="1"/>
</dbReference>
<dbReference type="Proteomes" id="UP001205919">
    <property type="component" value="Unassembled WGS sequence"/>
</dbReference>
<organism evidence="5 6">
    <name type="scientific">Cloacibacillus evryensis</name>
    <dbReference type="NCBI Taxonomy" id="508460"/>
    <lineage>
        <taxon>Bacteria</taxon>
        <taxon>Thermotogati</taxon>
        <taxon>Synergistota</taxon>
        <taxon>Synergistia</taxon>
        <taxon>Synergistales</taxon>
        <taxon>Synergistaceae</taxon>
        <taxon>Cloacibacillus</taxon>
    </lineage>
</organism>
<name>A0AAW5K6S2_9BACT</name>
<dbReference type="GO" id="GO:0005506">
    <property type="term" value="F:iron ion binding"/>
    <property type="evidence" value="ECO:0007669"/>
    <property type="project" value="InterPro"/>
</dbReference>
<comment type="caution">
    <text evidence="5">The sequence shown here is derived from an EMBL/GenBank/DDBJ whole genome shotgun (WGS) entry which is preliminary data.</text>
</comment>
<dbReference type="Gene3D" id="3.30.365.10">
    <property type="entry name" value="Aldehyde oxidase/xanthine dehydrogenase, molybdopterin binding domain"/>
    <property type="match status" value="4"/>
</dbReference>
<evidence type="ECO:0000259" key="4">
    <source>
        <dbReference type="SMART" id="SM01008"/>
    </source>
</evidence>
<dbReference type="InterPro" id="IPR036856">
    <property type="entry name" value="Ald_Oxase/Xan_DH_a/b_sf"/>
</dbReference>
<feature type="domain" description="Aldehyde oxidase/xanthine dehydrogenase a/b hammerhead" evidence="4">
    <location>
        <begin position="41"/>
        <end position="152"/>
    </location>
</feature>
<feature type="region of interest" description="Disordered" evidence="3">
    <location>
        <begin position="789"/>
        <end position="812"/>
    </location>
</feature>
<sequence length="812" mass="88971">MAIKSKEYYAEIESVYKKPEDYELAGKGNAYVRIDAEAKVTGRAVYTDDVDLPGMYYCKLVHSPYAHALIKSIDFTEALRLPGVKGVLTGRDFPEGHNLGNPEAFKELADKEPLCRKKVRMIGDEVAAVCAVTEDIAAEAAALVKVEYEPLPVVLDPFDSMQPEAEPIHYPGTNNLSIFTTMRAGEPDKAFAEAYYTDRHYYKTQEMVHAAIEPHGAAAKYENGEWTVWTTTQGAYVSRFWIAWGLGVPESQVRVIKPMVGGGFGGKLDVFAHELCPCKFAQMTGHPVKCVLKRDEVFTCTRTRHPISFEIESAFTKEGKMLAKRCKHILDGGAYGGSGIAANTLSLICATFPYKVENIDMTARRPYTNHPASGAMRGYSACQVHFAHEIHMDEVANALGIDPLELRRKNEITPYYTGPTGLEFTSCKFDECLVACADAIGWAERDKYPIGSGEAVGLSGSGFMSGTGFPVLVTPHYCSASTIVRLNREGYAVVFCGANDIGQGCDTVMTMIVAEELGLRMDEVKLVQSDTTTTPWDAGSFGSRVTFLGGNACRRAVGDAKLKLLSHWAEEWGCKPSDIKMKDHRVFIEGDAEKNISYNEACFGYEERNFGRCVAGVGSFAHEGDKDIYVKNVGNYAPAYSFSASAAKVKVDMETGGVELEDFVFGHDCGRALNIRAVEGQIEGSVLLGLGFSCFEECVYSKEGKHLNPSFRDYRFPTALDMPPIKTIICSEADPEGPMGAKEAGEGSTAPVGSAIGNAVNYATGLTLRELPITPERIWRALKERERTGKTAFGAEDLRDKFNNMPPLPERK</sequence>
<proteinExistence type="predicted"/>
<dbReference type="SUPFAM" id="SSF56003">
    <property type="entry name" value="Molybdenum cofactor-binding domain"/>
    <property type="match status" value="1"/>
</dbReference>
<dbReference type="PANTHER" id="PTHR11908:SF132">
    <property type="entry name" value="ALDEHYDE OXIDASE 1-RELATED"/>
    <property type="match status" value="1"/>
</dbReference>
<dbReference type="Gene3D" id="3.90.1170.50">
    <property type="entry name" value="Aldehyde oxidase/xanthine dehydrogenase, a/b hammerhead"/>
    <property type="match status" value="1"/>
</dbReference>
<keyword evidence="2" id="KW-0560">Oxidoreductase</keyword>
<dbReference type="Pfam" id="PF20256">
    <property type="entry name" value="MoCoBD_2"/>
    <property type="match status" value="1"/>
</dbReference>
<dbReference type="SMART" id="SM01008">
    <property type="entry name" value="Ald_Xan_dh_C"/>
    <property type="match status" value="1"/>
</dbReference>
<dbReference type="GeneID" id="95756069"/>
<protein>
    <submittedName>
        <fullName evidence="5">Molybdopterin-dependent oxidoreductase</fullName>
    </submittedName>
</protein>
<dbReference type="GO" id="GO:0016491">
    <property type="term" value="F:oxidoreductase activity"/>
    <property type="evidence" value="ECO:0007669"/>
    <property type="project" value="UniProtKB-KW"/>
</dbReference>
<evidence type="ECO:0000256" key="2">
    <source>
        <dbReference type="ARBA" id="ARBA00023002"/>
    </source>
</evidence>
<dbReference type="RefSeq" id="WP_008711368.1">
    <property type="nucleotide sequence ID" value="NZ_CABKQM010000008.1"/>
</dbReference>
<dbReference type="EMBL" id="JANFYT010000010">
    <property type="protein sequence ID" value="MCQ4813982.1"/>
    <property type="molecule type" value="Genomic_DNA"/>
</dbReference>
<dbReference type="InterPro" id="IPR016208">
    <property type="entry name" value="Ald_Oxase/xanthine_DH-like"/>
</dbReference>
<dbReference type="InterPro" id="IPR037165">
    <property type="entry name" value="AldOxase/xan_DH_Mopterin-bd_sf"/>
</dbReference>
<keyword evidence="1" id="KW-0500">Molybdenum</keyword>
<dbReference type="PANTHER" id="PTHR11908">
    <property type="entry name" value="XANTHINE DEHYDROGENASE"/>
    <property type="match status" value="1"/>
</dbReference>
<dbReference type="InterPro" id="IPR000674">
    <property type="entry name" value="Ald_Oxase/Xan_DH_a/b"/>
</dbReference>
<evidence type="ECO:0000256" key="1">
    <source>
        <dbReference type="ARBA" id="ARBA00022505"/>
    </source>
</evidence>
<dbReference type="InterPro" id="IPR046867">
    <property type="entry name" value="AldOxase/xan_DH_MoCoBD2"/>
</dbReference>
<dbReference type="Pfam" id="PF01315">
    <property type="entry name" value="Ald_Xan_dh_C"/>
    <property type="match status" value="1"/>
</dbReference>
<dbReference type="AlphaFoldDB" id="A0AAW5K6S2"/>
<evidence type="ECO:0000313" key="5">
    <source>
        <dbReference type="EMBL" id="MCQ4813982.1"/>
    </source>
</evidence>
<keyword evidence="6" id="KW-1185">Reference proteome</keyword>
<evidence type="ECO:0000313" key="6">
    <source>
        <dbReference type="Proteomes" id="UP001205919"/>
    </source>
</evidence>
<gene>
    <name evidence="5" type="ORF">NE630_06005</name>
</gene>
<evidence type="ECO:0000256" key="3">
    <source>
        <dbReference type="SAM" id="MobiDB-lite"/>
    </source>
</evidence>
<reference evidence="5 6" key="1">
    <citation type="submission" date="2022-06" db="EMBL/GenBank/DDBJ databases">
        <title>Isolation of gut microbiota from human fecal samples.</title>
        <authorList>
            <person name="Pamer E.G."/>
            <person name="Barat B."/>
            <person name="Waligurski E."/>
            <person name="Medina S."/>
            <person name="Paddock L."/>
            <person name="Mostad J."/>
        </authorList>
    </citation>
    <scope>NUCLEOTIDE SEQUENCE [LARGE SCALE GENOMIC DNA]</scope>
    <source>
        <strain evidence="5 6">DFI.9.90</strain>
    </source>
</reference>
<dbReference type="Pfam" id="PF02738">
    <property type="entry name" value="MoCoBD_1"/>
    <property type="match status" value="1"/>
</dbReference>
<dbReference type="InterPro" id="IPR008274">
    <property type="entry name" value="AldOxase/xan_DH_MoCoBD1"/>
</dbReference>